<dbReference type="InterPro" id="IPR016171">
    <property type="entry name" value="Vanillyl_alc_oxidase_C-sub2"/>
</dbReference>
<evidence type="ECO:0000256" key="2">
    <source>
        <dbReference type="ARBA" id="ARBA00022630"/>
    </source>
</evidence>
<keyword evidence="3" id="KW-0274">FAD</keyword>
<dbReference type="Gene3D" id="3.30.465.10">
    <property type="match status" value="2"/>
</dbReference>
<dbReference type="SUPFAM" id="SSF56176">
    <property type="entry name" value="FAD-binding/transporter-associated domain-like"/>
    <property type="match status" value="2"/>
</dbReference>
<evidence type="ECO:0000256" key="1">
    <source>
        <dbReference type="ARBA" id="ARBA00001974"/>
    </source>
</evidence>
<keyword evidence="2" id="KW-0285">Flavoprotein</keyword>
<dbReference type="InterPro" id="IPR006094">
    <property type="entry name" value="Oxid_FAD_bind_N"/>
</dbReference>
<feature type="domain" description="FAD-binding PCMH-type" evidence="5">
    <location>
        <begin position="477"/>
        <end position="655"/>
    </location>
</feature>
<dbReference type="InterPro" id="IPR004113">
    <property type="entry name" value="FAD-bd_oxidored_4_C"/>
</dbReference>
<dbReference type="Pfam" id="PF01565">
    <property type="entry name" value="FAD_binding_4"/>
    <property type="match status" value="2"/>
</dbReference>
<evidence type="ECO:0000259" key="5">
    <source>
        <dbReference type="PROSITE" id="PS51387"/>
    </source>
</evidence>
<gene>
    <name evidence="6" type="ORF">KSZ_63000</name>
</gene>
<dbReference type="Pfam" id="PF02913">
    <property type="entry name" value="FAD-oxidase_C"/>
    <property type="match status" value="2"/>
</dbReference>
<dbReference type="PROSITE" id="PS51387">
    <property type="entry name" value="FAD_PCMH"/>
    <property type="match status" value="2"/>
</dbReference>
<evidence type="ECO:0000256" key="4">
    <source>
        <dbReference type="ARBA" id="ARBA00023002"/>
    </source>
</evidence>
<reference evidence="6 7" key="1">
    <citation type="journal article" date="2021" name="Int. J. Syst. Evol. Microbiol.">
        <title>Reticulibacter mediterranei gen. nov., sp. nov., within the new family Reticulibacteraceae fam. nov., and Ktedonospora formicarum gen. nov., sp. nov., Ktedonobacter robiniae sp. nov., Dictyobacter formicarum sp. nov. and Dictyobacter arantiisoli sp. nov., belonging to the class Ktedonobacteria.</title>
        <authorList>
            <person name="Yabe S."/>
            <person name="Zheng Y."/>
            <person name="Wang C.M."/>
            <person name="Sakai Y."/>
            <person name="Abe K."/>
            <person name="Yokota A."/>
            <person name="Donadio S."/>
            <person name="Cavaletti L."/>
            <person name="Monciardini P."/>
        </authorList>
    </citation>
    <scope>NUCLEOTIDE SEQUENCE [LARGE SCALE GENOMIC DNA]</scope>
    <source>
        <strain evidence="6 7">SOSP1-9</strain>
    </source>
</reference>
<dbReference type="InterPro" id="IPR051914">
    <property type="entry name" value="FAD-linked_OxidoTrans_Type4"/>
</dbReference>
<protein>
    <submittedName>
        <fullName evidence="6">Lactate dehydrogenase</fullName>
    </submittedName>
</protein>
<proteinExistence type="predicted"/>
<dbReference type="PANTHER" id="PTHR42934:SF1">
    <property type="entry name" value="GLYCOLATE OXIDASE SUBUNIT GLCD"/>
    <property type="match status" value="1"/>
</dbReference>
<comment type="cofactor">
    <cofactor evidence="1">
        <name>FAD</name>
        <dbReference type="ChEBI" id="CHEBI:57692"/>
    </cofactor>
</comment>
<dbReference type="PANTHER" id="PTHR42934">
    <property type="entry name" value="GLYCOLATE OXIDASE SUBUNIT GLCD"/>
    <property type="match status" value="1"/>
</dbReference>
<dbReference type="SUPFAM" id="SSF55103">
    <property type="entry name" value="FAD-linked oxidases, C-terminal domain"/>
    <property type="match status" value="2"/>
</dbReference>
<dbReference type="Gene3D" id="1.10.45.10">
    <property type="entry name" value="Vanillyl-alcohol Oxidase, Chain A, domain 4"/>
    <property type="match status" value="1"/>
</dbReference>
<dbReference type="EMBL" id="BNJJ01000023">
    <property type="protein sequence ID" value="GHO88294.1"/>
    <property type="molecule type" value="Genomic_DNA"/>
</dbReference>
<sequence length="874" mass="94346">MLKESVLYTLKKILPAGQVFTDRASLIAYEVDAGLDRGLPEGVVFPRTTDEVMNVMRWASTHGVPLIARGAGTGLSGGAVADRGGIIVEFAHMNRLNELDPLGRSAIVEPALINLRLDERAQTMGLYFPPDPSSQRASTMGGNVAENSGGPHCFKYGVTTNYVIGMNVVLGTGERIRAGGLALDYPEYDFCGLITGSEGMLGLITSMSLRLLRRPPAVKTLLAIFDSVEQAGTAVSAVIASGLMPATMEMMDQRIVRIIEPFAHANLPLDAGAVLIIEFDGYPEGLDRQLEEVVHILQTHGGKDMRIARDEEERYKIWLARKSAAGAIAREAPAQYTVDITVPRSRLAEMLAEANRIGDEFDLRMGHVFHAGDGNLHPLILVSDPDDQDLINRIHAGGREMARCCVAMGGSITGEHGVGIEKRDFMPLMHKPEEMLAMWDVKQVFDPQFLLNPGKVFPTPAPGETGPYAGYVPLEQLVPATAELSPQGYTPTTAEEAARQLQALSQAGRAVTITSAPLSKQSKTGPAQISTSALRGVRAYAPEDLYITVGAGTPLSEIQAFLRERGQHIPLVSPWPDMSIGALVATNLNAPLRMRYGAVRDVVLCATVALADGRVIRTGRPIVKNVAGFDLTKVFVGSHGTLGLLTDISLKVFALPRTQKTLLFPVEDLSSGLLWGQEMLQLALTASAIALTQDGAQPPEISSPYLLTYTAEGVPEDVQAELAQVTEVLQRFNAPAPLTTETMTGTALWTSSIQKAGQQALVVRIGVPVKNLAIYLEGVAQLLQDTSYIVDFASGFVYVTRAVESAEAVSTWLDALRQMALTLHGYAIVLAQPATLVGQLERWGYQPSSLEVMRRLKTQWDPQHILNPAAFVLD</sequence>
<organism evidence="6 7">
    <name type="scientific">Dictyobacter formicarum</name>
    <dbReference type="NCBI Taxonomy" id="2778368"/>
    <lineage>
        <taxon>Bacteria</taxon>
        <taxon>Bacillati</taxon>
        <taxon>Chloroflexota</taxon>
        <taxon>Ktedonobacteria</taxon>
        <taxon>Ktedonobacterales</taxon>
        <taxon>Dictyobacteraceae</taxon>
        <taxon>Dictyobacter</taxon>
    </lineage>
</organism>
<dbReference type="RefSeq" id="WP_201365889.1">
    <property type="nucleotide sequence ID" value="NZ_BNJJ01000023.1"/>
</dbReference>
<feature type="domain" description="FAD-binding PCMH-type" evidence="5">
    <location>
        <begin position="36"/>
        <end position="214"/>
    </location>
</feature>
<keyword evidence="4" id="KW-0560">Oxidoreductase</keyword>
<dbReference type="InterPro" id="IPR036318">
    <property type="entry name" value="FAD-bd_PCMH-like_sf"/>
</dbReference>
<dbReference type="Gene3D" id="3.30.70.2740">
    <property type="match status" value="1"/>
</dbReference>
<evidence type="ECO:0000256" key="3">
    <source>
        <dbReference type="ARBA" id="ARBA00022827"/>
    </source>
</evidence>
<comment type="caution">
    <text evidence="6">The sequence shown here is derived from an EMBL/GenBank/DDBJ whole genome shotgun (WGS) entry which is preliminary data.</text>
</comment>
<name>A0ABQ3VRF2_9CHLR</name>
<dbReference type="InterPro" id="IPR016166">
    <property type="entry name" value="FAD-bd_PCMH"/>
</dbReference>
<dbReference type="Proteomes" id="UP000635565">
    <property type="component" value="Unassembled WGS sequence"/>
</dbReference>
<keyword evidence="7" id="KW-1185">Reference proteome</keyword>
<dbReference type="InterPro" id="IPR016164">
    <property type="entry name" value="FAD-linked_Oxase-like_C"/>
</dbReference>
<evidence type="ECO:0000313" key="6">
    <source>
        <dbReference type="EMBL" id="GHO88294.1"/>
    </source>
</evidence>
<dbReference type="InterPro" id="IPR016169">
    <property type="entry name" value="FAD-bd_PCMH_sub2"/>
</dbReference>
<accession>A0ABQ3VRF2</accession>
<evidence type="ECO:0000313" key="7">
    <source>
        <dbReference type="Proteomes" id="UP000635565"/>
    </source>
</evidence>